<accession>A0A6P3YCE0</accession>
<proteinExistence type="predicted"/>
<reference evidence="4" key="1">
    <citation type="submission" date="2025-08" db="UniProtKB">
        <authorList>
            <consortium name="RefSeq"/>
        </authorList>
    </citation>
    <scope>IDENTIFICATION</scope>
</reference>
<organism evidence="3 4">
    <name type="scientific">Dinoponera quadriceps</name>
    <name type="common">South American ant</name>
    <dbReference type="NCBI Taxonomy" id="609295"/>
    <lineage>
        <taxon>Eukaryota</taxon>
        <taxon>Metazoa</taxon>
        <taxon>Ecdysozoa</taxon>
        <taxon>Arthropoda</taxon>
        <taxon>Hexapoda</taxon>
        <taxon>Insecta</taxon>
        <taxon>Pterygota</taxon>
        <taxon>Neoptera</taxon>
        <taxon>Endopterygota</taxon>
        <taxon>Hymenoptera</taxon>
        <taxon>Apocrita</taxon>
        <taxon>Aculeata</taxon>
        <taxon>Formicoidea</taxon>
        <taxon>Formicidae</taxon>
        <taxon>Ponerinae</taxon>
        <taxon>Ponerini</taxon>
        <taxon>Dinoponera</taxon>
    </lineage>
</organism>
<evidence type="ECO:0000313" key="4">
    <source>
        <dbReference type="RefSeq" id="XP_014488716.1"/>
    </source>
</evidence>
<dbReference type="CTD" id="48239"/>
<dbReference type="Proteomes" id="UP000515204">
    <property type="component" value="Unplaced"/>
</dbReference>
<feature type="compositionally biased region" description="Low complexity" evidence="1">
    <location>
        <begin position="202"/>
        <end position="229"/>
    </location>
</feature>
<dbReference type="KEGG" id="dqu:106751938"/>
<feature type="compositionally biased region" description="Polar residues" evidence="1">
    <location>
        <begin position="110"/>
        <end position="128"/>
    </location>
</feature>
<feature type="region of interest" description="Disordered" evidence="1">
    <location>
        <begin position="103"/>
        <end position="239"/>
    </location>
</feature>
<feature type="signal peptide" evidence="2">
    <location>
        <begin position="1"/>
        <end position="19"/>
    </location>
</feature>
<evidence type="ECO:0000256" key="1">
    <source>
        <dbReference type="SAM" id="MobiDB-lite"/>
    </source>
</evidence>
<dbReference type="RefSeq" id="XP_014488716.1">
    <property type="nucleotide sequence ID" value="XM_014633230.1"/>
</dbReference>
<dbReference type="OrthoDB" id="8197773at2759"/>
<evidence type="ECO:0000256" key="2">
    <source>
        <dbReference type="SAM" id="SignalP"/>
    </source>
</evidence>
<name>A0A6P3YCE0_DINQU</name>
<dbReference type="AlphaFoldDB" id="A0A6P3YCE0"/>
<keyword evidence="2" id="KW-0732">Signal</keyword>
<dbReference type="GeneID" id="106751938"/>
<feature type="chain" id="PRO_5027594923" evidence="2">
    <location>
        <begin position="20"/>
        <end position="418"/>
    </location>
</feature>
<evidence type="ECO:0000313" key="3">
    <source>
        <dbReference type="Proteomes" id="UP000515204"/>
    </source>
</evidence>
<keyword evidence="3" id="KW-1185">Reference proteome</keyword>
<gene>
    <name evidence="4" type="primary">LOC106751938</name>
</gene>
<protein>
    <submittedName>
        <fullName evidence="4">Uncharacterized protein LOC106751938</fullName>
    </submittedName>
</protein>
<sequence>MKALWCSLMAVLIIRQVTGGIVRKPPAFAAPMYSDSYLPACMQVIFHAVEQLKLHSHERLPLVPLTVRPSMTTQSMKHQPQLTTPVGSSAISTAATAVMHSDPTAVPELPSTSHAVSKVSSDGPSDNLTEAAKYVETSTATVSTSSDHEESPEVNEEIAETNYATPEMNHESPEPVQETQEPNQEIPEVNEEDKNYSSIENSSTQSVQSDSSPDDGASSQQSTQATVSETSEDPGRKELTIDSIVDEIYEIVMPTSSPLIEDTNFTDESKGTTDMSIEKTENIEDAEEETRFTLLGEKVTQVPRPSLSSYLRRRYKAPISPSIQQLADLYDALSKDARKQGFARYTGYSDEVLKVLQSSVEGGVGPQLKTLLDKVIERNELTRDDAKSKAAEVRRDLDDHGSVLNKNLKHILPLRYTA</sequence>